<sequence>MEKVLSLKETVQSLTKKYPEFPEIMKELGFENIVDPKMIATVGRFMTVEKGATMKKIDLEQIKKTFETHGFRVEE</sequence>
<proteinExistence type="predicted"/>
<evidence type="ECO:0000313" key="2">
    <source>
        <dbReference type="EMBL" id="QSX09333.1"/>
    </source>
</evidence>
<reference evidence="2" key="1">
    <citation type="submission" date="2021-03" db="EMBL/GenBank/DDBJ databases">
        <title>Alkalibacter marinus sp. nov., isolated from tidal flat sediment.</title>
        <authorList>
            <person name="Namirimu T."/>
            <person name="Yang J.-A."/>
            <person name="Yang S.-H."/>
            <person name="Kim Y.-J."/>
            <person name="Kwon K.K."/>
        </authorList>
    </citation>
    <scope>NUCLEOTIDE SEQUENCE</scope>
    <source>
        <strain evidence="2">ES005</strain>
    </source>
</reference>
<gene>
    <name evidence="2" type="ORF">J0B03_04520</name>
</gene>
<protein>
    <submittedName>
        <fullName evidence="2">DUF1858 domain-containing protein</fullName>
    </submittedName>
</protein>
<dbReference type="Gene3D" id="1.10.3910.10">
    <property type="entry name" value="SP0561-like"/>
    <property type="match status" value="1"/>
</dbReference>
<keyword evidence="3" id="KW-1185">Reference proteome</keyword>
<dbReference type="InterPro" id="IPR015077">
    <property type="entry name" value="DUF1858"/>
</dbReference>
<dbReference type="InterPro" id="IPR038062">
    <property type="entry name" value="ScdA-like_N_sf"/>
</dbReference>
<dbReference type="RefSeq" id="WP_207300668.1">
    <property type="nucleotide sequence ID" value="NZ_CP071444.1"/>
</dbReference>
<dbReference type="SUPFAM" id="SSF140683">
    <property type="entry name" value="SP0561-like"/>
    <property type="match status" value="1"/>
</dbReference>
<dbReference type="Proteomes" id="UP000663499">
    <property type="component" value="Chromosome"/>
</dbReference>
<feature type="domain" description="DUF1858" evidence="1">
    <location>
        <begin position="7"/>
        <end position="62"/>
    </location>
</feature>
<evidence type="ECO:0000313" key="3">
    <source>
        <dbReference type="Proteomes" id="UP000663499"/>
    </source>
</evidence>
<evidence type="ECO:0000259" key="1">
    <source>
        <dbReference type="Pfam" id="PF08984"/>
    </source>
</evidence>
<organism evidence="2 3">
    <name type="scientific">Alkalibacter rhizosphaerae</name>
    <dbReference type="NCBI Taxonomy" id="2815577"/>
    <lineage>
        <taxon>Bacteria</taxon>
        <taxon>Bacillati</taxon>
        <taxon>Bacillota</taxon>
        <taxon>Clostridia</taxon>
        <taxon>Eubacteriales</taxon>
        <taxon>Eubacteriaceae</taxon>
        <taxon>Alkalibacter</taxon>
    </lineage>
</organism>
<accession>A0A974XJ44</accession>
<dbReference type="EMBL" id="CP071444">
    <property type="protein sequence ID" value="QSX09333.1"/>
    <property type="molecule type" value="Genomic_DNA"/>
</dbReference>
<dbReference type="Pfam" id="PF08984">
    <property type="entry name" value="DUF1858"/>
    <property type="match status" value="1"/>
</dbReference>
<dbReference type="KEGG" id="alka:J0B03_04520"/>
<dbReference type="AlphaFoldDB" id="A0A974XJ44"/>
<name>A0A974XJ44_9FIRM</name>